<dbReference type="EMBL" id="OZ034824">
    <property type="protein sequence ID" value="CAL1673352.1"/>
    <property type="molecule type" value="Genomic_DNA"/>
</dbReference>
<evidence type="ECO:0000313" key="2">
    <source>
        <dbReference type="Proteomes" id="UP001497644"/>
    </source>
</evidence>
<sequence>MMMAHAKLYVHRSKATPIPDGATVWHTGRRATAEGIEQGILILDPPACAIPAWWRWGSCAVPTFIRP</sequence>
<organism evidence="1 2">
    <name type="scientific">Lasius platythorax</name>
    <dbReference type="NCBI Taxonomy" id="488582"/>
    <lineage>
        <taxon>Eukaryota</taxon>
        <taxon>Metazoa</taxon>
        <taxon>Ecdysozoa</taxon>
        <taxon>Arthropoda</taxon>
        <taxon>Hexapoda</taxon>
        <taxon>Insecta</taxon>
        <taxon>Pterygota</taxon>
        <taxon>Neoptera</taxon>
        <taxon>Endopterygota</taxon>
        <taxon>Hymenoptera</taxon>
        <taxon>Apocrita</taxon>
        <taxon>Aculeata</taxon>
        <taxon>Formicoidea</taxon>
        <taxon>Formicidae</taxon>
        <taxon>Formicinae</taxon>
        <taxon>Lasius</taxon>
        <taxon>Lasius</taxon>
    </lineage>
</organism>
<evidence type="ECO:0000313" key="1">
    <source>
        <dbReference type="EMBL" id="CAL1673352.1"/>
    </source>
</evidence>
<proteinExistence type="predicted"/>
<name>A0AAV2N0E6_9HYME</name>
<protein>
    <submittedName>
        <fullName evidence="1">Uncharacterized protein</fullName>
    </submittedName>
</protein>
<accession>A0AAV2N0E6</accession>
<dbReference type="AlphaFoldDB" id="A0AAV2N0E6"/>
<keyword evidence="2" id="KW-1185">Reference proteome</keyword>
<dbReference type="Proteomes" id="UP001497644">
    <property type="component" value="Chromosome 1"/>
</dbReference>
<reference evidence="1 2" key="1">
    <citation type="submission" date="2024-04" db="EMBL/GenBank/DDBJ databases">
        <authorList>
            <consortium name="Molecular Ecology Group"/>
        </authorList>
    </citation>
    <scope>NUCLEOTIDE SEQUENCE [LARGE SCALE GENOMIC DNA]</scope>
</reference>
<gene>
    <name evidence="1" type="ORF">LPLAT_LOCUS260</name>
</gene>